<proteinExistence type="predicted"/>
<protein>
    <submittedName>
        <fullName evidence="1">Uncharacterized protein</fullName>
    </submittedName>
</protein>
<reference evidence="2" key="1">
    <citation type="submission" date="2017-09" db="EMBL/GenBank/DDBJ databases">
        <title>Depth-based differentiation of microbial function through sediment-hosted aquifers and enrichment of novel symbionts in the deep terrestrial subsurface.</title>
        <authorList>
            <person name="Probst A.J."/>
            <person name="Ladd B."/>
            <person name="Jarett J.K."/>
            <person name="Geller-Mcgrath D.E."/>
            <person name="Sieber C.M.K."/>
            <person name="Emerson J.B."/>
            <person name="Anantharaman K."/>
            <person name="Thomas B.C."/>
            <person name="Malmstrom R."/>
            <person name="Stieglmeier M."/>
            <person name="Klingl A."/>
            <person name="Woyke T."/>
            <person name="Ryan C.M."/>
            <person name="Banfield J.F."/>
        </authorList>
    </citation>
    <scope>NUCLEOTIDE SEQUENCE [LARGE SCALE GENOMIC DNA]</scope>
</reference>
<dbReference type="AlphaFoldDB" id="A0A2M7QJA5"/>
<dbReference type="EMBL" id="PFLI01000047">
    <property type="protein sequence ID" value="PIY72382.1"/>
    <property type="molecule type" value="Genomic_DNA"/>
</dbReference>
<sequence length="211" mass="24426">MENTREFTRSEKILLSLFILSKGTSKKVRFEDIAVKSFKMFRSDFQLRGYPNYPDTGDIIHKPLYSDLKKKGLVLSGGKYFSLTKKGLEYGKKLKEIFKKGDYDFAMEPDKYTKSMEDEINRIIHTSAFNLFASGKKDEILDIDFHDYLGTTVRTKKFDFLGRLNNVKEAVDASKSNNPKLYIVLNNLNQFLLLKFSDVINYFENMKGGKS</sequence>
<accession>A0A2M7QJA5</accession>
<organism evidence="1 2">
    <name type="scientific">Candidatus Roizmanbacteria bacterium CG_4_10_14_0_8_um_filter_33_9</name>
    <dbReference type="NCBI Taxonomy" id="1974826"/>
    <lineage>
        <taxon>Bacteria</taxon>
        <taxon>Candidatus Roizmaniibacteriota</taxon>
    </lineage>
</organism>
<dbReference type="Proteomes" id="UP000229401">
    <property type="component" value="Unassembled WGS sequence"/>
</dbReference>
<comment type="caution">
    <text evidence="1">The sequence shown here is derived from an EMBL/GenBank/DDBJ whole genome shotgun (WGS) entry which is preliminary data.</text>
</comment>
<evidence type="ECO:0000313" key="2">
    <source>
        <dbReference type="Proteomes" id="UP000229401"/>
    </source>
</evidence>
<evidence type="ECO:0000313" key="1">
    <source>
        <dbReference type="EMBL" id="PIY72382.1"/>
    </source>
</evidence>
<name>A0A2M7QJA5_9BACT</name>
<gene>
    <name evidence="1" type="ORF">COY87_01270</name>
</gene>